<proteinExistence type="predicted"/>
<dbReference type="Pfam" id="PF25023">
    <property type="entry name" value="TEN_YD-shell"/>
    <property type="match status" value="1"/>
</dbReference>
<evidence type="ECO:0000259" key="4">
    <source>
        <dbReference type="Pfam" id="PF25023"/>
    </source>
</evidence>
<evidence type="ECO:0000313" key="5">
    <source>
        <dbReference type="EMBL" id="SCL50120.1"/>
    </source>
</evidence>
<dbReference type="PANTHER" id="PTHR32305:SF17">
    <property type="entry name" value="TRNA NUCLEASE WAPA"/>
    <property type="match status" value="1"/>
</dbReference>
<evidence type="ECO:0000259" key="3">
    <source>
        <dbReference type="Pfam" id="PF18451"/>
    </source>
</evidence>
<dbReference type="CDD" id="cd20727">
    <property type="entry name" value="CDI_toxin_Bp_tRNase-like"/>
    <property type="match status" value="1"/>
</dbReference>
<feature type="region of interest" description="Disordered" evidence="2">
    <location>
        <begin position="395"/>
        <end position="439"/>
    </location>
</feature>
<dbReference type="InterPro" id="IPR040559">
    <property type="entry name" value="CdiA_C"/>
</dbReference>
<dbReference type="AlphaFoldDB" id="A0A1C6U7R7"/>
<feature type="region of interest" description="Disordered" evidence="2">
    <location>
        <begin position="327"/>
        <end position="357"/>
    </location>
</feature>
<dbReference type="Gene3D" id="2.180.10.10">
    <property type="entry name" value="RHS repeat-associated core"/>
    <property type="match status" value="1"/>
</dbReference>
<evidence type="ECO:0000313" key="6">
    <source>
        <dbReference type="Proteomes" id="UP000199696"/>
    </source>
</evidence>
<dbReference type="InterPro" id="IPR006530">
    <property type="entry name" value="YD"/>
</dbReference>
<feature type="domain" description="tRNA nuclease CdiA C-terminal" evidence="3">
    <location>
        <begin position="608"/>
        <end position="660"/>
    </location>
</feature>
<reference evidence="6" key="1">
    <citation type="submission" date="2016-06" db="EMBL/GenBank/DDBJ databases">
        <authorList>
            <person name="Varghese N."/>
            <person name="Submissions Spin"/>
        </authorList>
    </citation>
    <scope>NUCLEOTIDE SEQUENCE [LARGE SCALE GENOMIC DNA]</scope>
    <source>
        <strain evidence="6">DSM 44814</strain>
    </source>
</reference>
<keyword evidence="1" id="KW-0677">Repeat</keyword>
<feature type="compositionally biased region" description="Basic and acidic residues" evidence="2">
    <location>
        <begin position="156"/>
        <end position="169"/>
    </location>
</feature>
<organism evidence="5 6">
    <name type="scientific">Micromonospora eburnea</name>
    <dbReference type="NCBI Taxonomy" id="227316"/>
    <lineage>
        <taxon>Bacteria</taxon>
        <taxon>Bacillati</taxon>
        <taxon>Actinomycetota</taxon>
        <taxon>Actinomycetes</taxon>
        <taxon>Micromonosporales</taxon>
        <taxon>Micromonosporaceae</taxon>
        <taxon>Micromonospora</taxon>
    </lineage>
</organism>
<dbReference type="Pfam" id="PF18451">
    <property type="entry name" value="CdiA_C"/>
    <property type="match status" value="1"/>
</dbReference>
<dbReference type="Gene3D" id="3.40.1350.120">
    <property type="match status" value="1"/>
</dbReference>
<dbReference type="RefSeq" id="WP_244161812.1">
    <property type="nucleotide sequence ID" value="NZ_FMHY01000002.1"/>
</dbReference>
<dbReference type="STRING" id="227316.GA0070604_2055"/>
<evidence type="ECO:0000256" key="1">
    <source>
        <dbReference type="ARBA" id="ARBA00022737"/>
    </source>
</evidence>
<dbReference type="NCBIfam" id="TIGR01643">
    <property type="entry name" value="YD_repeat_2x"/>
    <property type="match status" value="1"/>
</dbReference>
<protein>
    <submittedName>
        <fullName evidence="5">RHS repeat-associated core domain-containing protein</fullName>
    </submittedName>
</protein>
<dbReference type="EMBL" id="FMHY01000002">
    <property type="protein sequence ID" value="SCL50120.1"/>
    <property type="molecule type" value="Genomic_DNA"/>
</dbReference>
<keyword evidence="6" id="KW-1185">Reference proteome</keyword>
<feature type="domain" description="Teneurin-like YD-shell" evidence="4">
    <location>
        <begin position="199"/>
        <end position="404"/>
    </location>
</feature>
<dbReference type="InterPro" id="IPR022385">
    <property type="entry name" value="Rhs_assc_core"/>
</dbReference>
<feature type="compositionally biased region" description="Polar residues" evidence="2">
    <location>
        <begin position="395"/>
        <end position="410"/>
    </location>
</feature>
<evidence type="ECO:0000256" key="2">
    <source>
        <dbReference type="SAM" id="MobiDB-lite"/>
    </source>
</evidence>
<dbReference type="Proteomes" id="UP000199696">
    <property type="component" value="Unassembled WGS sequence"/>
</dbReference>
<dbReference type="PANTHER" id="PTHR32305">
    <property type="match status" value="1"/>
</dbReference>
<gene>
    <name evidence="5" type="ORF">GA0070604_2055</name>
</gene>
<dbReference type="InterPro" id="IPR056823">
    <property type="entry name" value="TEN-like_YD-shell"/>
</dbReference>
<feature type="region of interest" description="Disordered" evidence="2">
    <location>
        <begin position="156"/>
        <end position="179"/>
    </location>
</feature>
<dbReference type="InterPro" id="IPR050708">
    <property type="entry name" value="T6SS_VgrG/RHS"/>
</dbReference>
<sequence>MTTEYDKTTGLPTSLKTTDGNSTYVAAQDYTSYGEPTVTKRKTATGKYVDDVTDYDLTTRRIARTAIKPENVASTVSDRNYTYDDAGNITSIADTPQIGAADTQCFRQDKLRRLTSAWTPKAGITCDTDPTVANLGGPAPYWLDWSFDAVGNRTEEISHSSAGETKRTYDVPTGGPGVVRPHAVTEVTTTAPGQNPVTTNYDYDSTGNTTCRPAGTTANTCPPPGNGSQNLTWDAEGHLASVTHGGTTVETNIYDADGNRLIRRDATGTTLYLPGQEIRRDNSSITTGTRYYTFAGKLVASRNGSGLTWVYSDHQGTQHTAIDAASQAVTTRRQTPYGRSRGTQPAWPNPKGFVGGDPDPTGLTHLGAREYDPAIGRFVSVDPLMNTADPQQWNGYNYANSSPVTHSDPTGRSPEDAQWSTGKPSHHSEINTQLRYGGSGCGGECKARQRGGKKNNTWGPVRFGCQVPLSCKGLSPSTKPAAQADPPRPTGQWLCLAKKCVKGSPMMQCASDGDCSNVYPYMEGGDYNCGRSFLCILKGTADVIGIALIISAPALAATAGPAFGMRTLYVTAANPSASELRAAQYMLDRGASRVILRDPVGTRAGGMTSDLLVDGVNWDVYTPTSGTVKSILSKVAKKHDQVHGGGVIVDLAEVDLSAEQFGDNALIRVKGFIRSWGGQPMRGVEFIGG</sequence>
<name>A0A1C6U7R7_9ACTN</name>
<dbReference type="NCBIfam" id="TIGR03696">
    <property type="entry name" value="Rhs_assc_core"/>
    <property type="match status" value="1"/>
</dbReference>
<accession>A0A1C6U7R7</accession>